<keyword evidence="8" id="KW-1185">Reference proteome</keyword>
<proteinExistence type="predicted"/>
<gene>
    <name evidence="7" type="ORF">AVEN_80935_1</name>
</gene>
<dbReference type="CDD" id="cd00191">
    <property type="entry name" value="TY"/>
    <property type="match status" value="1"/>
</dbReference>
<evidence type="ECO:0000256" key="4">
    <source>
        <dbReference type="ARBA" id="ARBA00023157"/>
    </source>
</evidence>
<dbReference type="Proteomes" id="UP000499080">
    <property type="component" value="Unassembled WGS sequence"/>
</dbReference>
<dbReference type="AlphaFoldDB" id="A0A4Y2GSB6"/>
<feature type="domain" description="Thyroglobulin type-1" evidence="6">
    <location>
        <begin position="161"/>
        <end position="208"/>
    </location>
</feature>
<reference evidence="7 8" key="1">
    <citation type="journal article" date="2019" name="Sci. Rep.">
        <title>Orb-weaving spider Araneus ventricosus genome elucidates the spidroin gene catalogue.</title>
        <authorList>
            <person name="Kono N."/>
            <person name="Nakamura H."/>
            <person name="Ohtoshi R."/>
            <person name="Moran D.A.P."/>
            <person name="Shinohara A."/>
            <person name="Yoshida Y."/>
            <person name="Fujiwara M."/>
            <person name="Mori M."/>
            <person name="Tomita M."/>
            <person name="Arakawa K."/>
        </authorList>
    </citation>
    <scope>NUCLEOTIDE SEQUENCE [LARGE SCALE GENOMIC DNA]</scope>
</reference>
<feature type="domain" description="Thyroglobulin type-1" evidence="6">
    <location>
        <begin position="84"/>
        <end position="149"/>
    </location>
</feature>
<feature type="disulfide bond" evidence="5">
    <location>
        <begin position="129"/>
        <end position="149"/>
    </location>
</feature>
<accession>A0A4Y2GSB6</accession>
<keyword evidence="3" id="KW-0677">Repeat</keyword>
<evidence type="ECO:0000313" key="8">
    <source>
        <dbReference type="Proteomes" id="UP000499080"/>
    </source>
</evidence>
<dbReference type="SUPFAM" id="SSF57610">
    <property type="entry name" value="Thyroglobulin type-1 domain"/>
    <property type="match status" value="2"/>
</dbReference>
<keyword evidence="4 5" id="KW-1015">Disulfide bond</keyword>
<dbReference type="GO" id="GO:0005615">
    <property type="term" value="C:extracellular space"/>
    <property type="evidence" value="ECO:0007669"/>
    <property type="project" value="TreeGrafter"/>
</dbReference>
<dbReference type="InterPro" id="IPR000716">
    <property type="entry name" value="Thyroglobulin_1"/>
</dbReference>
<evidence type="ECO:0000256" key="3">
    <source>
        <dbReference type="ARBA" id="ARBA00022737"/>
    </source>
</evidence>
<feature type="disulfide bond" evidence="5">
    <location>
        <begin position="181"/>
        <end position="188"/>
    </location>
</feature>
<comment type="caution">
    <text evidence="7">The sequence shown here is derived from an EMBL/GenBank/DDBJ whole genome shotgun (WGS) entry which is preliminary data.</text>
</comment>
<dbReference type="OrthoDB" id="406800at2759"/>
<evidence type="ECO:0000256" key="2">
    <source>
        <dbReference type="ARBA" id="ARBA00022525"/>
    </source>
</evidence>
<sequence length="215" mass="24416">MVVLYVRTPSWEHREFTDERLPYKKTSSRQPDGTIMVVWFLGPTSEDRSCPGLQVVLKMKIILTSLLACLLPAVLCWDFPGYPGVDCPTARQKMKEDPEIQWMLPKCNTDGTYQDMQCFDIDDPDACMCTYQDGTPLTLPGFGVNISSCVCIVVGWDQYLLDKEEGLPECYDNGYFKPLQCNEKTKECWCVTKYGNQVAPPSPDRKSCDDVTHLL</sequence>
<keyword evidence="2" id="KW-0964">Secreted</keyword>
<evidence type="ECO:0000313" key="7">
    <source>
        <dbReference type="EMBL" id="GBM55034.1"/>
    </source>
</evidence>
<dbReference type="Pfam" id="PF00086">
    <property type="entry name" value="Thyroglobulin_1"/>
    <property type="match status" value="2"/>
</dbReference>
<protein>
    <recommendedName>
        <fullName evidence="6">Thyroglobulin type-1 domain-containing protein</fullName>
    </recommendedName>
</protein>
<name>A0A4Y2GSB6_ARAVE</name>
<dbReference type="InterPro" id="IPR036857">
    <property type="entry name" value="Thyroglobulin_1_sf"/>
</dbReference>
<dbReference type="PANTHER" id="PTHR12352:SF3">
    <property type="entry name" value="NIDOGEN-2"/>
    <property type="match status" value="1"/>
</dbReference>
<evidence type="ECO:0000256" key="1">
    <source>
        <dbReference type="ARBA" id="ARBA00004613"/>
    </source>
</evidence>
<dbReference type="SMART" id="SM00211">
    <property type="entry name" value="TY"/>
    <property type="match status" value="1"/>
</dbReference>
<evidence type="ECO:0000256" key="5">
    <source>
        <dbReference type="PROSITE-ProRule" id="PRU00500"/>
    </source>
</evidence>
<organism evidence="7 8">
    <name type="scientific">Araneus ventricosus</name>
    <name type="common">Orbweaver spider</name>
    <name type="synonym">Epeira ventricosa</name>
    <dbReference type="NCBI Taxonomy" id="182803"/>
    <lineage>
        <taxon>Eukaryota</taxon>
        <taxon>Metazoa</taxon>
        <taxon>Ecdysozoa</taxon>
        <taxon>Arthropoda</taxon>
        <taxon>Chelicerata</taxon>
        <taxon>Arachnida</taxon>
        <taxon>Araneae</taxon>
        <taxon>Araneomorphae</taxon>
        <taxon>Entelegynae</taxon>
        <taxon>Araneoidea</taxon>
        <taxon>Araneidae</taxon>
        <taxon>Araneus</taxon>
    </lineage>
</organism>
<dbReference type="Gene3D" id="4.10.800.10">
    <property type="entry name" value="Thyroglobulin type-1"/>
    <property type="match status" value="2"/>
</dbReference>
<comment type="caution">
    <text evidence="5">Lacks conserved residue(s) required for the propagation of feature annotation.</text>
</comment>
<dbReference type="PROSITE" id="PS51162">
    <property type="entry name" value="THYROGLOBULIN_1_2"/>
    <property type="match status" value="2"/>
</dbReference>
<dbReference type="InterPro" id="IPR051950">
    <property type="entry name" value="Dev_reg/Prot_inhib"/>
</dbReference>
<evidence type="ECO:0000259" key="6">
    <source>
        <dbReference type="PROSITE" id="PS51162"/>
    </source>
</evidence>
<dbReference type="EMBL" id="BGPR01001482">
    <property type="protein sequence ID" value="GBM55034.1"/>
    <property type="molecule type" value="Genomic_DNA"/>
</dbReference>
<comment type="subcellular location">
    <subcellularLocation>
        <location evidence="1">Secreted</location>
    </subcellularLocation>
</comment>
<dbReference type="PANTHER" id="PTHR12352">
    <property type="entry name" value="SECRETED MODULAR CALCIUM-BINDING PROTEIN"/>
    <property type="match status" value="1"/>
</dbReference>